<keyword evidence="2" id="KW-1185">Reference proteome</keyword>
<gene>
    <name evidence="1" type="ORF">M8006_10270</name>
</gene>
<name>A0ABT0SRA0_9GAMM</name>
<evidence type="ECO:0000313" key="1">
    <source>
        <dbReference type="EMBL" id="MCL7930355.1"/>
    </source>
</evidence>
<proteinExistence type="predicted"/>
<dbReference type="RefSeq" id="WP_250081855.1">
    <property type="nucleotide sequence ID" value="NZ_JAMJPJ010000015.1"/>
</dbReference>
<protein>
    <submittedName>
        <fullName evidence="1">Uncharacterized protein</fullName>
    </submittedName>
</protein>
<reference evidence="1" key="1">
    <citation type="submission" date="2022-05" db="EMBL/GenBank/DDBJ databases">
        <title>Halomonas geminus sp. nov. and Halomonas llamarensis sp. nov. isolated from high-altitude salars of the Atacama Desert.</title>
        <authorList>
            <person name="Hintersatz C."/>
            <person name="Rojas L.A."/>
            <person name="Wei T.-S."/>
            <person name="Kutschke S."/>
            <person name="Lehmann F."/>
            <person name="Jain R."/>
            <person name="Pollmann K."/>
        </authorList>
    </citation>
    <scope>NUCLEOTIDE SEQUENCE</scope>
    <source>
        <strain evidence="1">ATCHA</strain>
    </source>
</reference>
<sequence>MSQDYCCKIVHITDEGDKLEYTANIEAESHDTAVAITAERLTASLHNLVADGGPSIDATKVELGK</sequence>
<evidence type="ECO:0000313" key="2">
    <source>
        <dbReference type="Proteomes" id="UP001165308"/>
    </source>
</evidence>
<organism evidence="1 2">
    <name type="scientific">Halomonas llamarensis</name>
    <dbReference type="NCBI Taxonomy" id="2945104"/>
    <lineage>
        <taxon>Bacteria</taxon>
        <taxon>Pseudomonadati</taxon>
        <taxon>Pseudomonadota</taxon>
        <taxon>Gammaproteobacteria</taxon>
        <taxon>Oceanospirillales</taxon>
        <taxon>Halomonadaceae</taxon>
        <taxon>Halomonas</taxon>
    </lineage>
</organism>
<accession>A0ABT0SRA0</accession>
<comment type="caution">
    <text evidence="1">The sequence shown here is derived from an EMBL/GenBank/DDBJ whole genome shotgun (WGS) entry which is preliminary data.</text>
</comment>
<dbReference type="Proteomes" id="UP001165308">
    <property type="component" value="Unassembled WGS sequence"/>
</dbReference>
<dbReference type="EMBL" id="JAMJPJ010000015">
    <property type="protein sequence ID" value="MCL7930355.1"/>
    <property type="molecule type" value="Genomic_DNA"/>
</dbReference>